<proteinExistence type="predicted"/>
<protein>
    <recommendedName>
        <fullName evidence="8">Sphingoid long-chain base transporter RSB1</fullName>
    </recommendedName>
</protein>
<evidence type="ECO:0008006" key="8">
    <source>
        <dbReference type="Google" id="ProtNLM"/>
    </source>
</evidence>
<evidence type="ECO:0000256" key="3">
    <source>
        <dbReference type="ARBA" id="ARBA00022989"/>
    </source>
</evidence>
<accession>A0A8H4PW33</accession>
<evidence type="ECO:0000256" key="2">
    <source>
        <dbReference type="ARBA" id="ARBA00022692"/>
    </source>
</evidence>
<dbReference type="InterPro" id="IPR007568">
    <property type="entry name" value="RTA1"/>
</dbReference>
<dbReference type="GO" id="GO:0000324">
    <property type="term" value="C:fungal-type vacuole"/>
    <property type="evidence" value="ECO:0007669"/>
    <property type="project" value="TreeGrafter"/>
</dbReference>
<evidence type="ECO:0000256" key="4">
    <source>
        <dbReference type="ARBA" id="ARBA00023136"/>
    </source>
</evidence>
<feature type="transmembrane region" description="Helical" evidence="5">
    <location>
        <begin position="212"/>
        <end position="232"/>
    </location>
</feature>
<keyword evidence="3 5" id="KW-1133">Transmembrane helix</keyword>
<evidence type="ECO:0000313" key="7">
    <source>
        <dbReference type="Proteomes" id="UP000557566"/>
    </source>
</evidence>
<dbReference type="EMBL" id="JAAVMX010000003">
    <property type="protein sequence ID" value="KAF4511440.1"/>
    <property type="molecule type" value="Genomic_DNA"/>
</dbReference>
<sequence length="298" mass="32342">MSSSVPPPGYTTFGPSANCTLDICPEETSIYGYRPSLGANAAFLAIFALLGLVHTYLGVRWKSFGFMSGMLAGCLCEVIGYAGRIMLFNNPFSFGGFMIQIILLAIAPVFYTAAIYVTLSKAIVFFAPDLSRFKPNLFIWIFIPFDIVCLVLQAVGGALSTRSSGRDQAGVNISMAGLALQVIILTAFVAAFADYMFRYWRSGRHVGFVWRINGFFLGLTSSILLILARCAYRVAELRDGYNGELIKEEAPFIILEGVLIVLACLALCFGHPGLVFGQTAPPKGSNDDESGMATPERK</sequence>
<dbReference type="Proteomes" id="UP000557566">
    <property type="component" value="Unassembled WGS sequence"/>
</dbReference>
<dbReference type="OrthoDB" id="4521223at2759"/>
<dbReference type="AlphaFoldDB" id="A0A8H4PW33"/>
<keyword evidence="2 5" id="KW-0812">Transmembrane</keyword>
<comment type="caution">
    <text evidence="6">The sequence shown here is derived from an EMBL/GenBank/DDBJ whole genome shotgun (WGS) entry which is preliminary data.</text>
</comment>
<feature type="transmembrane region" description="Helical" evidence="5">
    <location>
        <begin position="171"/>
        <end position="192"/>
    </location>
</feature>
<feature type="transmembrane region" description="Helical" evidence="5">
    <location>
        <begin position="63"/>
        <end position="82"/>
    </location>
</feature>
<gene>
    <name evidence="6" type="ORF">G6O67_003240</name>
</gene>
<feature type="transmembrane region" description="Helical" evidence="5">
    <location>
        <begin position="94"/>
        <end position="117"/>
    </location>
</feature>
<keyword evidence="4 5" id="KW-0472">Membrane</keyword>
<comment type="subcellular location">
    <subcellularLocation>
        <location evidence="1">Membrane</location>
        <topology evidence="1">Multi-pass membrane protein</topology>
    </subcellularLocation>
</comment>
<dbReference type="PANTHER" id="PTHR31465:SF9">
    <property type="entry name" value="SPHINGOID LONG-CHAIN BASE TRANSPORTER RSB1"/>
    <property type="match status" value="1"/>
</dbReference>
<keyword evidence="7" id="KW-1185">Reference proteome</keyword>
<feature type="transmembrane region" description="Helical" evidence="5">
    <location>
        <begin position="137"/>
        <end position="159"/>
    </location>
</feature>
<dbReference type="Pfam" id="PF04479">
    <property type="entry name" value="RTA1"/>
    <property type="match status" value="1"/>
</dbReference>
<evidence type="ECO:0000313" key="6">
    <source>
        <dbReference type="EMBL" id="KAF4511440.1"/>
    </source>
</evidence>
<reference evidence="6 7" key="1">
    <citation type="journal article" date="2020" name="Genome Biol. Evol.">
        <title>A new high-quality draft genome assembly of the Chinese cordyceps Ophiocordyceps sinensis.</title>
        <authorList>
            <person name="Shu R."/>
            <person name="Zhang J."/>
            <person name="Meng Q."/>
            <person name="Zhang H."/>
            <person name="Zhou G."/>
            <person name="Li M."/>
            <person name="Wu P."/>
            <person name="Zhao Y."/>
            <person name="Chen C."/>
            <person name="Qin Q."/>
        </authorList>
    </citation>
    <scope>NUCLEOTIDE SEQUENCE [LARGE SCALE GENOMIC DNA]</scope>
    <source>
        <strain evidence="6 7">IOZ07</strain>
    </source>
</reference>
<name>A0A8H4PW33_9HYPO</name>
<evidence type="ECO:0000256" key="5">
    <source>
        <dbReference type="SAM" id="Phobius"/>
    </source>
</evidence>
<dbReference type="GO" id="GO:0005886">
    <property type="term" value="C:plasma membrane"/>
    <property type="evidence" value="ECO:0007669"/>
    <property type="project" value="TreeGrafter"/>
</dbReference>
<feature type="transmembrane region" description="Helical" evidence="5">
    <location>
        <begin position="253"/>
        <end position="274"/>
    </location>
</feature>
<evidence type="ECO:0000256" key="1">
    <source>
        <dbReference type="ARBA" id="ARBA00004141"/>
    </source>
</evidence>
<dbReference type="PANTHER" id="PTHR31465">
    <property type="entry name" value="PROTEIN RTA1-RELATED"/>
    <property type="match status" value="1"/>
</dbReference>
<feature type="transmembrane region" description="Helical" evidence="5">
    <location>
        <begin position="37"/>
        <end position="57"/>
    </location>
</feature>
<organism evidence="6 7">
    <name type="scientific">Ophiocordyceps sinensis</name>
    <dbReference type="NCBI Taxonomy" id="72228"/>
    <lineage>
        <taxon>Eukaryota</taxon>
        <taxon>Fungi</taxon>
        <taxon>Dikarya</taxon>
        <taxon>Ascomycota</taxon>
        <taxon>Pezizomycotina</taxon>
        <taxon>Sordariomycetes</taxon>
        <taxon>Hypocreomycetidae</taxon>
        <taxon>Hypocreales</taxon>
        <taxon>Ophiocordycipitaceae</taxon>
        <taxon>Ophiocordyceps</taxon>
    </lineage>
</organism>